<organism evidence="1 2">
    <name type="scientific">Maribacter aquivivus</name>
    <dbReference type="NCBI Taxonomy" id="228958"/>
    <lineage>
        <taxon>Bacteria</taxon>
        <taxon>Pseudomonadati</taxon>
        <taxon>Bacteroidota</taxon>
        <taxon>Flavobacteriia</taxon>
        <taxon>Flavobacteriales</taxon>
        <taxon>Flavobacteriaceae</taxon>
        <taxon>Maribacter</taxon>
    </lineage>
</organism>
<dbReference type="RefSeq" id="WP_073241508.1">
    <property type="nucleotide sequence ID" value="NZ_FQZX01000001.1"/>
</dbReference>
<reference evidence="2" key="1">
    <citation type="submission" date="2016-11" db="EMBL/GenBank/DDBJ databases">
        <authorList>
            <person name="Varghese N."/>
            <person name="Submissions S."/>
        </authorList>
    </citation>
    <scope>NUCLEOTIDE SEQUENCE [LARGE SCALE GENOMIC DNA]</scope>
    <source>
        <strain evidence="2">DSM 16478</strain>
    </source>
</reference>
<dbReference type="EMBL" id="FQZX01000001">
    <property type="protein sequence ID" value="SHJ59744.1"/>
    <property type="molecule type" value="Genomic_DNA"/>
</dbReference>
<evidence type="ECO:0000313" key="2">
    <source>
        <dbReference type="Proteomes" id="UP000184314"/>
    </source>
</evidence>
<dbReference type="AlphaFoldDB" id="A0A1M6KLF3"/>
<dbReference type="STRING" id="228958.SAMN04488007_0829"/>
<protein>
    <submittedName>
        <fullName evidence="1">Uncharacterized protein</fullName>
    </submittedName>
</protein>
<dbReference type="Proteomes" id="UP000184314">
    <property type="component" value="Unassembled WGS sequence"/>
</dbReference>
<sequence>MASDLDSLIDFYQWEITRIQSQIDENLKMHFYNEIEFDVVALRGLKNELDAILTLQDSKYPKIKRVKDQIEYYKTKIEEKGKLSYFNEAYEIRIREKESELEALLKAKNKMISFETQYVDDALYKLYSNEIFAFNLYLNDKKQTSLSLNLVDTNEIRIAVYLENKNDYSWYRKYSLIKDLKFHDLEGGGMYLTRRIPNSNTLLEIKELLSRIVIAIKNGGYVKNEIYLELIENK</sequence>
<keyword evidence="2" id="KW-1185">Reference proteome</keyword>
<dbReference type="OrthoDB" id="1424509at2"/>
<gene>
    <name evidence="1" type="ORF">SAMN04488007_0829</name>
</gene>
<name>A0A1M6KLF3_9FLAO</name>
<accession>A0A1M6KLF3</accession>
<evidence type="ECO:0000313" key="1">
    <source>
        <dbReference type="EMBL" id="SHJ59744.1"/>
    </source>
</evidence>
<proteinExistence type="predicted"/>